<name>A0ABW3B678_9FLAO</name>
<dbReference type="Gene3D" id="3.90.226.10">
    <property type="entry name" value="2-enoyl-CoA Hydratase, Chain A, domain 1"/>
    <property type="match status" value="1"/>
</dbReference>
<evidence type="ECO:0000313" key="1">
    <source>
        <dbReference type="EMBL" id="MFD0798426.1"/>
    </source>
</evidence>
<gene>
    <name evidence="1" type="ORF">ACFQZJ_13215</name>
</gene>
<sequence>MKKYKTKGFKYTLFSIAILSVGVLIWSCTEKEAFRDGSEMNRQEQWIADLNFFENNYIPNSKTFSKDSILACQTLLDSLRKNVDGLSDNQIILGLSKAVAMANNGHTTIHLSEMNKIPVRFYWFADGLYIIKTDKASMKHLGSKVLEINSVGLERVYKKMKPHLSGIEGFKKFTASNYLNSPEILNGLGMANTDSLELTLLKENDTIIANFGTKKMPNTKYEYETWADLFPSSAETDSWSHVLGQSESLPLYLENMERGVSYSFMDTEKVAYFSINALWYNCEDFEGTIDEFIDTLKLKRDYNVILDLRYYTGGNFLIPTKLATEPPEIIDEDKKIYLITSSKTFSAGLVTAARIKYFAKEKIVVVGEKVGDNLKFWAEGEYYKLPYSGIKIQDSKYEHDWADDSFTLGRTFWVNAFYGVAAKDLEVDEKIPVSFEAYKNYRDPILEWILEHKK</sequence>
<dbReference type="InterPro" id="IPR029045">
    <property type="entry name" value="ClpP/crotonase-like_dom_sf"/>
</dbReference>
<keyword evidence="2" id="KW-1185">Reference proteome</keyword>
<comment type="caution">
    <text evidence="1">The sequence shown here is derived from an EMBL/GenBank/DDBJ whole genome shotgun (WGS) entry which is preliminary data.</text>
</comment>
<reference evidence="2" key="1">
    <citation type="journal article" date="2019" name="Int. J. Syst. Evol. Microbiol.">
        <title>The Global Catalogue of Microorganisms (GCM) 10K type strain sequencing project: providing services to taxonomists for standard genome sequencing and annotation.</title>
        <authorList>
            <consortium name="The Broad Institute Genomics Platform"/>
            <consortium name="The Broad Institute Genome Sequencing Center for Infectious Disease"/>
            <person name="Wu L."/>
            <person name="Ma J."/>
        </authorList>
    </citation>
    <scope>NUCLEOTIDE SEQUENCE [LARGE SCALE GENOMIC DNA]</scope>
    <source>
        <strain evidence="2">CCUG 61948</strain>
    </source>
</reference>
<accession>A0ABW3B678</accession>
<evidence type="ECO:0000313" key="2">
    <source>
        <dbReference type="Proteomes" id="UP001597012"/>
    </source>
</evidence>
<proteinExistence type="predicted"/>
<dbReference type="EMBL" id="JBHTHY010000011">
    <property type="protein sequence ID" value="MFD0798426.1"/>
    <property type="molecule type" value="Genomic_DNA"/>
</dbReference>
<protein>
    <recommendedName>
        <fullName evidence="3">Peptidase S41</fullName>
    </recommendedName>
</protein>
<dbReference type="Proteomes" id="UP001597012">
    <property type="component" value="Unassembled WGS sequence"/>
</dbReference>
<evidence type="ECO:0008006" key="3">
    <source>
        <dbReference type="Google" id="ProtNLM"/>
    </source>
</evidence>
<dbReference type="RefSeq" id="WP_379935160.1">
    <property type="nucleotide sequence ID" value="NZ_JBHTHY010000011.1"/>
</dbReference>
<dbReference type="SUPFAM" id="SSF52096">
    <property type="entry name" value="ClpP/crotonase"/>
    <property type="match status" value="1"/>
</dbReference>
<organism evidence="1 2">
    <name type="scientific">Maribacter chungangensis</name>
    <dbReference type="NCBI Taxonomy" id="1069117"/>
    <lineage>
        <taxon>Bacteria</taxon>
        <taxon>Pseudomonadati</taxon>
        <taxon>Bacteroidota</taxon>
        <taxon>Flavobacteriia</taxon>
        <taxon>Flavobacteriales</taxon>
        <taxon>Flavobacteriaceae</taxon>
        <taxon>Maribacter</taxon>
    </lineage>
</organism>